<dbReference type="AlphaFoldDB" id="A0AAW9SE22"/>
<evidence type="ECO:0008006" key="4">
    <source>
        <dbReference type="Google" id="ProtNLM"/>
    </source>
</evidence>
<proteinExistence type="predicted"/>
<keyword evidence="1" id="KW-0472">Membrane</keyword>
<keyword evidence="1" id="KW-1133">Transmembrane helix</keyword>
<keyword evidence="3" id="KW-1185">Reference proteome</keyword>
<dbReference type="Proteomes" id="UP001403385">
    <property type="component" value="Unassembled WGS sequence"/>
</dbReference>
<evidence type="ECO:0000313" key="2">
    <source>
        <dbReference type="EMBL" id="MEN7551632.1"/>
    </source>
</evidence>
<sequence length="331" mass="38359">MKFTQYSGIVLGALYGLIFRMLCNWETLSDKYDRPYSLYSITFIWILPIVVSIVPFLFAPKQLLNSKKKQIAFPMFSVLLFFLIALSSGLEDWLCLLILAFPFLISAGITGLTMGYFIKKSKSKKLFSLLFLPFLLNPFEARLPNQAKTYQVATEICIDASPQEVWKHLIEVPEIRKEEYKKGFYQYIGVPRPIKSELHHIEGQLYRIGYFTGGLKLYETISKSDSLNYVSFQIHIDKSELRDLPTDKHLLKSNYFAFEEISYHLTDMETGQVKLALHCRYSLESKMNGYANFWAESIIQDFEKRLLEALKIKIESPPLTEKKLTLSGKPY</sequence>
<accession>A0AAW9SE22</accession>
<comment type="caution">
    <text evidence="2">The sequence shown here is derived from an EMBL/GenBank/DDBJ whole genome shotgun (WGS) entry which is preliminary data.</text>
</comment>
<feature type="transmembrane region" description="Helical" evidence="1">
    <location>
        <begin position="37"/>
        <end position="59"/>
    </location>
</feature>
<reference evidence="2 3" key="1">
    <citation type="submission" date="2024-04" db="EMBL/GenBank/DDBJ databases">
        <title>Novel genus in family Flammeovirgaceae.</title>
        <authorList>
            <person name="Nguyen T.H."/>
            <person name="Vuong T.Q."/>
            <person name="Le H."/>
            <person name="Kim S.-G."/>
        </authorList>
    </citation>
    <scope>NUCLEOTIDE SEQUENCE [LARGE SCALE GENOMIC DNA]</scope>
    <source>
        <strain evidence="2 3">JCM 23209</strain>
    </source>
</reference>
<feature type="transmembrane region" description="Helical" evidence="1">
    <location>
        <begin position="71"/>
        <end position="90"/>
    </location>
</feature>
<feature type="transmembrane region" description="Helical" evidence="1">
    <location>
        <begin position="7"/>
        <end position="25"/>
    </location>
</feature>
<dbReference type="RefSeq" id="WP_346824412.1">
    <property type="nucleotide sequence ID" value="NZ_JBDKWZ010000024.1"/>
</dbReference>
<protein>
    <recommendedName>
        <fullName evidence="4">Polyketide cyclase/dehydrase</fullName>
    </recommendedName>
</protein>
<name>A0AAW9SE22_9BACT</name>
<gene>
    <name evidence="2" type="ORF">AAG747_27200</name>
</gene>
<evidence type="ECO:0000256" key="1">
    <source>
        <dbReference type="SAM" id="Phobius"/>
    </source>
</evidence>
<keyword evidence="1" id="KW-0812">Transmembrane</keyword>
<dbReference type="EMBL" id="JBDKWZ010000024">
    <property type="protein sequence ID" value="MEN7551632.1"/>
    <property type="molecule type" value="Genomic_DNA"/>
</dbReference>
<feature type="transmembrane region" description="Helical" evidence="1">
    <location>
        <begin position="96"/>
        <end position="118"/>
    </location>
</feature>
<evidence type="ECO:0000313" key="3">
    <source>
        <dbReference type="Proteomes" id="UP001403385"/>
    </source>
</evidence>
<organism evidence="2 3">
    <name type="scientific">Rapidithrix thailandica</name>
    <dbReference type="NCBI Taxonomy" id="413964"/>
    <lineage>
        <taxon>Bacteria</taxon>
        <taxon>Pseudomonadati</taxon>
        <taxon>Bacteroidota</taxon>
        <taxon>Cytophagia</taxon>
        <taxon>Cytophagales</taxon>
        <taxon>Flammeovirgaceae</taxon>
        <taxon>Rapidithrix</taxon>
    </lineage>
</organism>